<dbReference type="AlphaFoldDB" id="A0A3L6VND4"/>
<reference evidence="10 11" key="1">
    <citation type="journal article" date="2018" name="J. Invertebr. Pathol.">
        <title>New genotyping method for the causative agent of crayfish plague (Aphanomyces astaci) based on whole genome data.</title>
        <authorList>
            <person name="Minardi D."/>
            <person name="Studholme D.J."/>
            <person name="van der Giezen M."/>
            <person name="Pretto T."/>
            <person name="Oidtmann B."/>
        </authorList>
    </citation>
    <scope>NUCLEOTIDE SEQUENCE [LARGE SCALE GENOMIC DNA]</scope>
    <source>
        <strain evidence="10 11">KB13</strain>
    </source>
</reference>
<dbReference type="PANTHER" id="PTHR22996:SF0">
    <property type="entry name" value="RE60872P-RELATED"/>
    <property type="match status" value="1"/>
</dbReference>
<evidence type="ECO:0000256" key="3">
    <source>
        <dbReference type="ARBA" id="ARBA00022679"/>
    </source>
</evidence>
<protein>
    <recommendedName>
        <fullName evidence="2">RING-type E3 ubiquitin transferase</fullName>
        <ecNumber evidence="2">2.3.2.27</ecNumber>
    </recommendedName>
</protein>
<dbReference type="EMBL" id="VJMI01010551">
    <property type="protein sequence ID" value="KAF0755471.1"/>
    <property type="molecule type" value="Genomic_DNA"/>
</dbReference>
<dbReference type="Proteomes" id="UP000469452">
    <property type="component" value="Unassembled WGS sequence"/>
</dbReference>
<evidence type="ECO:0000259" key="8">
    <source>
        <dbReference type="Pfam" id="PF26192"/>
    </source>
</evidence>
<evidence type="ECO:0000256" key="7">
    <source>
        <dbReference type="ARBA" id="ARBA00022833"/>
    </source>
</evidence>
<evidence type="ECO:0000256" key="6">
    <source>
        <dbReference type="ARBA" id="ARBA00022786"/>
    </source>
</evidence>
<evidence type="ECO:0000256" key="2">
    <source>
        <dbReference type="ARBA" id="ARBA00012483"/>
    </source>
</evidence>
<evidence type="ECO:0000313" key="11">
    <source>
        <dbReference type="Proteomes" id="UP000275652"/>
    </source>
</evidence>
<dbReference type="EMBL" id="QUTI01018109">
    <property type="protein sequence ID" value="RLO10395.1"/>
    <property type="molecule type" value="Genomic_DNA"/>
</dbReference>
<reference evidence="9 12" key="2">
    <citation type="submission" date="2019-06" db="EMBL/GenBank/DDBJ databases">
        <title>Genomics analysis of Aphanomyces spp. identifies a new class of oomycete effector associated with host adaptation.</title>
        <authorList>
            <person name="Gaulin E."/>
        </authorList>
    </citation>
    <scope>NUCLEOTIDE SEQUENCE [LARGE SCALE GENOMIC DNA]</scope>
    <source>
        <strain evidence="9 12">E</strain>
    </source>
</reference>
<evidence type="ECO:0000256" key="1">
    <source>
        <dbReference type="ARBA" id="ARBA00000900"/>
    </source>
</evidence>
<proteinExistence type="predicted"/>
<dbReference type="EC" id="2.3.2.27" evidence="2"/>
<keyword evidence="4" id="KW-0479">Metal-binding</keyword>
<feature type="domain" description="MGRN1/RNF157-like N-terminal" evidence="8">
    <location>
        <begin position="90"/>
        <end position="236"/>
    </location>
</feature>
<dbReference type="Pfam" id="PF13920">
    <property type="entry name" value="zf-C3HC4_3"/>
    <property type="match status" value="1"/>
</dbReference>
<organism evidence="9 12">
    <name type="scientific">Aphanomyces astaci</name>
    <name type="common">Crayfish plague agent</name>
    <dbReference type="NCBI Taxonomy" id="112090"/>
    <lineage>
        <taxon>Eukaryota</taxon>
        <taxon>Sar</taxon>
        <taxon>Stramenopiles</taxon>
        <taxon>Oomycota</taxon>
        <taxon>Saprolegniomycetes</taxon>
        <taxon>Saprolegniales</taxon>
        <taxon>Verrucalvaceae</taxon>
        <taxon>Aphanomyces</taxon>
    </lineage>
</organism>
<dbReference type="InterPro" id="IPR045194">
    <property type="entry name" value="MGRN1/RNF157-like"/>
</dbReference>
<sequence>MGNAGSIVAGGNGAVARRSTAGGYQPPLLYGDPSTSASANVAPTQYTHAQMQALYMNRGRADMGFIQNQIHNVFQAAPEMQETTTVRNDVNLKKQSLKLVALDPATAQLEFLFDAGKPCTVSLYFNAIETIDEAGNSTFTSQKYLEQANNAGAYPAALGQSYVSAPLTLSDWTPAELVHDGKSSAFPLVVEITVIRDASAATKTQKQATFVTFSTDGRKVQVIKQKVEVQGQTYELQEIYGMEGAACCAATAAKEGTAALPAPSAAVDAAGVTEGSECIICMCEPRNTTILPCRYVIFPRIMNQSTVTNMHLFRHMCICLDCSEQLKRPGSTCPICRGKVESMLQIRVHHASHPDVTE</sequence>
<dbReference type="PANTHER" id="PTHR22996">
    <property type="entry name" value="MAHOGUNIN"/>
    <property type="match status" value="1"/>
</dbReference>
<dbReference type="GO" id="GO:0016567">
    <property type="term" value="P:protein ubiquitination"/>
    <property type="evidence" value="ECO:0007669"/>
    <property type="project" value="TreeGrafter"/>
</dbReference>
<evidence type="ECO:0000313" key="9">
    <source>
        <dbReference type="EMBL" id="KAF0755471.1"/>
    </source>
</evidence>
<evidence type="ECO:0000256" key="4">
    <source>
        <dbReference type="ARBA" id="ARBA00022723"/>
    </source>
</evidence>
<dbReference type="Pfam" id="PF26192">
    <property type="entry name" value="RNF157-like_N"/>
    <property type="match status" value="1"/>
</dbReference>
<accession>A0A3L6VND4</accession>
<dbReference type="Proteomes" id="UP000275652">
    <property type="component" value="Unassembled WGS sequence"/>
</dbReference>
<dbReference type="GO" id="GO:0061630">
    <property type="term" value="F:ubiquitin protein ligase activity"/>
    <property type="evidence" value="ECO:0007669"/>
    <property type="project" value="UniProtKB-EC"/>
</dbReference>
<dbReference type="InterPro" id="IPR013083">
    <property type="entry name" value="Znf_RING/FYVE/PHD"/>
</dbReference>
<dbReference type="InterPro" id="IPR058981">
    <property type="entry name" value="MGRN1/RNF157-like_N"/>
</dbReference>
<evidence type="ECO:0000313" key="10">
    <source>
        <dbReference type="EMBL" id="RLO10395.1"/>
    </source>
</evidence>
<comment type="catalytic activity">
    <reaction evidence="1">
        <text>S-ubiquitinyl-[E2 ubiquitin-conjugating enzyme]-L-cysteine + [acceptor protein]-L-lysine = [E2 ubiquitin-conjugating enzyme]-L-cysteine + N(6)-ubiquitinyl-[acceptor protein]-L-lysine.</text>
        <dbReference type="EC" id="2.3.2.27"/>
    </reaction>
</comment>
<dbReference type="GO" id="GO:0008270">
    <property type="term" value="F:zinc ion binding"/>
    <property type="evidence" value="ECO:0007669"/>
    <property type="project" value="UniProtKB-KW"/>
</dbReference>
<dbReference type="VEuPathDB" id="FungiDB:H257_16371"/>
<keyword evidence="5" id="KW-0863">Zinc-finger</keyword>
<keyword evidence="3" id="KW-0808">Transferase</keyword>
<comment type="caution">
    <text evidence="9">The sequence shown here is derived from an EMBL/GenBank/DDBJ whole genome shotgun (WGS) entry which is preliminary data.</text>
</comment>
<gene>
    <name evidence="9" type="ORF">AaE_004958</name>
    <name evidence="10" type="ORF">DYB28_009989</name>
</gene>
<evidence type="ECO:0000313" key="12">
    <source>
        <dbReference type="Proteomes" id="UP000469452"/>
    </source>
</evidence>
<keyword evidence="6" id="KW-0833">Ubl conjugation pathway</keyword>
<keyword evidence="7" id="KW-0862">Zinc</keyword>
<evidence type="ECO:0000256" key="5">
    <source>
        <dbReference type="ARBA" id="ARBA00022771"/>
    </source>
</evidence>
<dbReference type="Gene3D" id="3.30.40.10">
    <property type="entry name" value="Zinc/RING finger domain, C3HC4 (zinc finger)"/>
    <property type="match status" value="1"/>
</dbReference>
<name>A0A3L6VND4_APHAT</name>